<evidence type="ECO:0000313" key="3">
    <source>
        <dbReference type="Proteomes" id="UP001175271"/>
    </source>
</evidence>
<keyword evidence="3" id="KW-1185">Reference proteome</keyword>
<evidence type="ECO:0000256" key="1">
    <source>
        <dbReference type="SAM" id="Phobius"/>
    </source>
</evidence>
<feature type="transmembrane region" description="Helical" evidence="1">
    <location>
        <begin position="26"/>
        <end position="49"/>
    </location>
</feature>
<name>A0AA39M6V9_9BILA</name>
<keyword evidence="1" id="KW-1133">Transmembrane helix</keyword>
<organism evidence="2 3">
    <name type="scientific">Steinernema hermaphroditum</name>
    <dbReference type="NCBI Taxonomy" id="289476"/>
    <lineage>
        <taxon>Eukaryota</taxon>
        <taxon>Metazoa</taxon>
        <taxon>Ecdysozoa</taxon>
        <taxon>Nematoda</taxon>
        <taxon>Chromadorea</taxon>
        <taxon>Rhabditida</taxon>
        <taxon>Tylenchina</taxon>
        <taxon>Panagrolaimomorpha</taxon>
        <taxon>Strongyloidoidea</taxon>
        <taxon>Steinernematidae</taxon>
        <taxon>Steinernema</taxon>
    </lineage>
</organism>
<accession>A0AA39M6V9</accession>
<dbReference type="EMBL" id="JAUCMV010000001">
    <property type="protein sequence ID" value="KAK0423167.1"/>
    <property type="molecule type" value="Genomic_DNA"/>
</dbReference>
<proteinExistence type="predicted"/>
<comment type="caution">
    <text evidence="2">The sequence shown here is derived from an EMBL/GenBank/DDBJ whole genome shotgun (WGS) entry which is preliminary data.</text>
</comment>
<dbReference type="AlphaFoldDB" id="A0AA39M6V9"/>
<evidence type="ECO:0000313" key="2">
    <source>
        <dbReference type="EMBL" id="KAK0423167.1"/>
    </source>
</evidence>
<keyword evidence="1" id="KW-0812">Transmembrane</keyword>
<keyword evidence="1" id="KW-0472">Membrane</keyword>
<protein>
    <submittedName>
        <fullName evidence="2">Uncharacterized protein</fullName>
    </submittedName>
</protein>
<reference evidence="2" key="1">
    <citation type="submission" date="2023-06" db="EMBL/GenBank/DDBJ databases">
        <title>Genomic analysis of the entomopathogenic nematode Steinernema hermaphroditum.</title>
        <authorList>
            <person name="Schwarz E.M."/>
            <person name="Heppert J.K."/>
            <person name="Baniya A."/>
            <person name="Schwartz H.T."/>
            <person name="Tan C.-H."/>
            <person name="Antoshechkin I."/>
            <person name="Sternberg P.W."/>
            <person name="Goodrich-Blair H."/>
            <person name="Dillman A.R."/>
        </authorList>
    </citation>
    <scope>NUCLEOTIDE SEQUENCE</scope>
    <source>
        <strain evidence="2">PS9179</strain>
        <tissue evidence="2">Whole animal</tissue>
    </source>
</reference>
<feature type="transmembrane region" description="Helical" evidence="1">
    <location>
        <begin position="56"/>
        <end position="75"/>
    </location>
</feature>
<sequence>MAIYIFSSVSLSPANCQRNTHPFQGFFKLILIVCLLFQTAFVAALTALFTLFYGPVFYPLLLLSVAPLLISGGMVNEAFTRELIDYQRYLDFFSIQARSGCIEKTTK</sequence>
<dbReference type="Proteomes" id="UP001175271">
    <property type="component" value="Unassembled WGS sequence"/>
</dbReference>
<gene>
    <name evidence="2" type="ORF">QR680_008007</name>
</gene>